<dbReference type="PANTHER" id="PTHR35848">
    <property type="entry name" value="OXALATE-BINDING PROTEIN"/>
    <property type="match status" value="1"/>
</dbReference>
<dbReference type="STRING" id="1796497.GCE9029_03636"/>
<feature type="domain" description="Cupin type-2" evidence="2">
    <location>
        <begin position="59"/>
        <end position="123"/>
    </location>
</feature>
<keyword evidence="4" id="KW-1185">Reference proteome</keyword>
<dbReference type="InterPro" id="IPR011051">
    <property type="entry name" value="RmlC_Cupin_sf"/>
</dbReference>
<dbReference type="RefSeq" id="WP_062665346.1">
    <property type="nucleotide sequence ID" value="NZ_FIZX01000002.1"/>
</dbReference>
<dbReference type="Pfam" id="PF07883">
    <property type="entry name" value="Cupin_2"/>
    <property type="match status" value="1"/>
</dbReference>
<dbReference type="AlphaFoldDB" id="A0A128F8J2"/>
<evidence type="ECO:0000313" key="4">
    <source>
        <dbReference type="Proteomes" id="UP000071641"/>
    </source>
</evidence>
<dbReference type="GO" id="GO:0046872">
    <property type="term" value="F:metal ion binding"/>
    <property type="evidence" value="ECO:0007669"/>
    <property type="project" value="UniProtKB-KW"/>
</dbReference>
<gene>
    <name evidence="3" type="ORF">GCE9029_03636</name>
</gene>
<dbReference type="Gene3D" id="2.60.120.10">
    <property type="entry name" value="Jelly Rolls"/>
    <property type="match status" value="1"/>
</dbReference>
<dbReference type="OrthoDB" id="9804028at2"/>
<evidence type="ECO:0000259" key="2">
    <source>
        <dbReference type="Pfam" id="PF07883"/>
    </source>
</evidence>
<dbReference type="InterPro" id="IPR013096">
    <property type="entry name" value="Cupin_2"/>
</dbReference>
<dbReference type="Proteomes" id="UP000071641">
    <property type="component" value="Unassembled WGS sequence"/>
</dbReference>
<protein>
    <submittedName>
        <fullName evidence="3">Cupin domain protein</fullName>
    </submittedName>
</protein>
<dbReference type="EMBL" id="FIZX01000002">
    <property type="protein sequence ID" value="CZF83099.1"/>
    <property type="molecule type" value="Genomic_DNA"/>
</dbReference>
<reference evidence="4" key="1">
    <citation type="submission" date="2016-02" db="EMBL/GenBank/DDBJ databases">
        <authorList>
            <person name="Rodrigo-Torres Lidia"/>
            <person name="Arahal R.David."/>
        </authorList>
    </citation>
    <scope>NUCLEOTIDE SEQUENCE [LARGE SCALE GENOMIC DNA]</scope>
    <source>
        <strain evidence="4">CECT 9029</strain>
    </source>
</reference>
<sequence length="151" mass="16531">MGMLNTLSKGTNYDAISTGGIDAIDTFTFKHEALPVDVEGKVFVSEALGMSGGILSLNSLAPHTSMPFHHVHIEHEEIYIFMGGQGEFMVDDNRFEITTGSVVRVAPEGVRCWRNTSNSPLYYAVLQVKAGSETVKNTIEDGRGVNRPVIW</sequence>
<keyword evidence="1" id="KW-0479">Metal-binding</keyword>
<name>A0A128F8J2_9GAMM</name>
<organism evidence="3 4">
    <name type="scientific">Grimontia celer</name>
    <dbReference type="NCBI Taxonomy" id="1796497"/>
    <lineage>
        <taxon>Bacteria</taxon>
        <taxon>Pseudomonadati</taxon>
        <taxon>Pseudomonadota</taxon>
        <taxon>Gammaproteobacteria</taxon>
        <taxon>Vibrionales</taxon>
        <taxon>Vibrionaceae</taxon>
        <taxon>Grimontia</taxon>
    </lineage>
</organism>
<dbReference type="PANTHER" id="PTHR35848:SF6">
    <property type="entry name" value="CUPIN TYPE-2 DOMAIN-CONTAINING PROTEIN"/>
    <property type="match status" value="1"/>
</dbReference>
<evidence type="ECO:0000313" key="3">
    <source>
        <dbReference type="EMBL" id="CZF83099.1"/>
    </source>
</evidence>
<dbReference type="SUPFAM" id="SSF51182">
    <property type="entry name" value="RmlC-like cupins"/>
    <property type="match status" value="1"/>
</dbReference>
<evidence type="ECO:0000256" key="1">
    <source>
        <dbReference type="ARBA" id="ARBA00022723"/>
    </source>
</evidence>
<proteinExistence type="predicted"/>
<accession>A0A128F8J2</accession>
<dbReference type="InterPro" id="IPR051610">
    <property type="entry name" value="GPI/OXD"/>
</dbReference>
<dbReference type="InterPro" id="IPR014710">
    <property type="entry name" value="RmlC-like_jellyroll"/>
</dbReference>